<gene>
    <name evidence="11" type="ORF">PG994_002142</name>
</gene>
<comment type="caution">
    <text evidence="11">The sequence shown here is derived from an EMBL/GenBank/DDBJ whole genome shotgun (WGS) entry which is preliminary data.</text>
</comment>
<dbReference type="PANTHER" id="PTHR46179:SF13">
    <property type="entry name" value="C2H2-TYPE DOMAIN-CONTAINING PROTEIN"/>
    <property type="match status" value="1"/>
</dbReference>
<keyword evidence="3 8" id="KW-0863">Zinc-finger</keyword>
<evidence type="ECO:0000256" key="8">
    <source>
        <dbReference type="PROSITE-ProRule" id="PRU00042"/>
    </source>
</evidence>
<evidence type="ECO:0000256" key="5">
    <source>
        <dbReference type="ARBA" id="ARBA00023015"/>
    </source>
</evidence>
<evidence type="ECO:0000313" key="11">
    <source>
        <dbReference type="EMBL" id="KAK8087168.1"/>
    </source>
</evidence>
<accession>A0ABR1WVH7</accession>
<feature type="region of interest" description="Disordered" evidence="9">
    <location>
        <begin position="208"/>
        <end position="231"/>
    </location>
</feature>
<evidence type="ECO:0000256" key="4">
    <source>
        <dbReference type="ARBA" id="ARBA00022833"/>
    </source>
</evidence>
<evidence type="ECO:0000256" key="7">
    <source>
        <dbReference type="ARBA" id="ARBA00023242"/>
    </source>
</evidence>
<dbReference type="Gene3D" id="3.30.160.60">
    <property type="entry name" value="Classic Zinc Finger"/>
    <property type="match status" value="1"/>
</dbReference>
<keyword evidence="2" id="KW-0479">Metal-binding</keyword>
<feature type="domain" description="C2H2-type" evidence="10">
    <location>
        <begin position="38"/>
        <end position="63"/>
    </location>
</feature>
<comment type="subcellular location">
    <subcellularLocation>
        <location evidence="1">Nucleus</location>
    </subcellularLocation>
</comment>
<protein>
    <recommendedName>
        <fullName evidence="10">C2H2-type domain-containing protein</fullName>
    </recommendedName>
</protein>
<evidence type="ECO:0000256" key="6">
    <source>
        <dbReference type="ARBA" id="ARBA00023163"/>
    </source>
</evidence>
<dbReference type="PROSITE" id="PS00028">
    <property type="entry name" value="ZINC_FINGER_C2H2_1"/>
    <property type="match status" value="2"/>
</dbReference>
<proteinExistence type="predicted"/>
<sequence>MQDTRVCGASFFFESHLEAHEARTHVAGHSQIEPNGKLTCAECGQTFESRNQQQSHANDSQHSPFLCTCGTTFSRVDVLQRHIDGYAQDALKFPCKFCNTDFDAGTICSSISEDGTVLTTRKPDKPVQALETIRILQLPTCPYRGCEFFRGASFQTLSWTEQLTQKPFANQSSFTKHLKDIHKQTPFPCNVEDCDRVGDKGYVREKDLMKHRSAKHPDAPEYNPEPRQSRHPCGYDGCDRIYSSTSARLVHQYLKH</sequence>
<evidence type="ECO:0000256" key="1">
    <source>
        <dbReference type="ARBA" id="ARBA00004123"/>
    </source>
</evidence>
<keyword evidence="12" id="KW-1185">Reference proteome</keyword>
<dbReference type="InterPro" id="IPR013087">
    <property type="entry name" value="Znf_C2H2_type"/>
</dbReference>
<evidence type="ECO:0000259" key="10">
    <source>
        <dbReference type="PROSITE" id="PS50157"/>
    </source>
</evidence>
<organism evidence="11 12">
    <name type="scientific">Apiospora phragmitis</name>
    <dbReference type="NCBI Taxonomy" id="2905665"/>
    <lineage>
        <taxon>Eukaryota</taxon>
        <taxon>Fungi</taxon>
        <taxon>Dikarya</taxon>
        <taxon>Ascomycota</taxon>
        <taxon>Pezizomycotina</taxon>
        <taxon>Sordariomycetes</taxon>
        <taxon>Xylariomycetidae</taxon>
        <taxon>Amphisphaeriales</taxon>
        <taxon>Apiosporaceae</taxon>
        <taxon>Apiospora</taxon>
    </lineage>
</organism>
<keyword evidence="6" id="KW-0804">Transcription</keyword>
<feature type="compositionally biased region" description="Basic and acidic residues" evidence="9">
    <location>
        <begin position="208"/>
        <end position="219"/>
    </location>
</feature>
<evidence type="ECO:0000256" key="2">
    <source>
        <dbReference type="ARBA" id="ARBA00022723"/>
    </source>
</evidence>
<dbReference type="InterPro" id="IPR051061">
    <property type="entry name" value="Zinc_finger_trans_reg"/>
</dbReference>
<dbReference type="PROSITE" id="PS50157">
    <property type="entry name" value="ZINC_FINGER_C2H2_2"/>
    <property type="match status" value="1"/>
</dbReference>
<evidence type="ECO:0000256" key="3">
    <source>
        <dbReference type="ARBA" id="ARBA00022771"/>
    </source>
</evidence>
<keyword evidence="4" id="KW-0862">Zinc</keyword>
<keyword evidence="5" id="KW-0805">Transcription regulation</keyword>
<dbReference type="RefSeq" id="XP_066721692.1">
    <property type="nucleotide sequence ID" value="XM_066853551.1"/>
</dbReference>
<dbReference type="PANTHER" id="PTHR46179">
    <property type="entry name" value="ZINC FINGER PROTEIN"/>
    <property type="match status" value="1"/>
</dbReference>
<dbReference type="SMART" id="SM00355">
    <property type="entry name" value="ZnF_C2H2"/>
    <property type="match status" value="5"/>
</dbReference>
<evidence type="ECO:0000256" key="9">
    <source>
        <dbReference type="SAM" id="MobiDB-lite"/>
    </source>
</evidence>
<keyword evidence="7" id="KW-0539">Nucleus</keyword>
<dbReference type="GeneID" id="92086614"/>
<dbReference type="EMBL" id="JAQQWL010000002">
    <property type="protein sequence ID" value="KAK8087168.1"/>
    <property type="molecule type" value="Genomic_DNA"/>
</dbReference>
<dbReference type="Proteomes" id="UP001480595">
    <property type="component" value="Unassembled WGS sequence"/>
</dbReference>
<reference evidence="11 12" key="1">
    <citation type="submission" date="2023-01" db="EMBL/GenBank/DDBJ databases">
        <title>Analysis of 21 Apiospora genomes using comparative genomics revels a genus with tremendous synthesis potential of carbohydrate active enzymes and secondary metabolites.</title>
        <authorList>
            <person name="Sorensen T."/>
        </authorList>
    </citation>
    <scope>NUCLEOTIDE SEQUENCE [LARGE SCALE GENOMIC DNA]</scope>
    <source>
        <strain evidence="11 12">CBS 135458</strain>
    </source>
</reference>
<evidence type="ECO:0000313" key="12">
    <source>
        <dbReference type="Proteomes" id="UP001480595"/>
    </source>
</evidence>
<name>A0ABR1WVH7_9PEZI</name>